<evidence type="ECO:0000256" key="1">
    <source>
        <dbReference type="ARBA" id="ARBA00004389"/>
    </source>
</evidence>
<sequence length="412" mass="44631">MEPLTENEKQSTFIYNPISFVLHFLASYGWYLVGGAAAILYLMYKLRPSYERWRQAREDAEYHKDPDVALARMQAIQLARERQQRLLEEASAKALRERMEREERKRAEAAEKLRSLEENGGQRLGTGDDYLPLSGGPSTSSYRPPKRSACSRGGCGRSTPECLRAWCLRAVGARTGGRRRGTAKPYNRLRHKRGSTVQYVSPVLQSRRRPSLSHAAAASGTPLILSAGDVTNARGARRRPAARRQCSAGRHTEWTGAQCARGEKKTSTMLFESPNAKLYPAFNIPPPVRLSDVTPVGPRGSSIRDAATPLYCGGPLQKAPLGALAGVGIDVFVSIASAGRSAPAWSCPPGARKQSAPRAHGSTSAAVQCACATDGCVAAPADSSAQMRSGYTAFAYSIRTDFDLTRSPSGES</sequence>
<evidence type="ECO:0000256" key="5">
    <source>
        <dbReference type="ARBA" id="ARBA00022692"/>
    </source>
</evidence>
<keyword evidence="4" id="KW-0963">Cytoplasm</keyword>
<accession>A0ABN8IR43</accession>
<keyword evidence="9 11" id="KW-0472">Membrane</keyword>
<evidence type="ECO:0000256" key="10">
    <source>
        <dbReference type="SAM" id="MobiDB-lite"/>
    </source>
</evidence>
<evidence type="ECO:0008006" key="14">
    <source>
        <dbReference type="Google" id="ProtNLM"/>
    </source>
</evidence>
<proteinExistence type="inferred from homology"/>
<gene>
    <name evidence="12" type="ORF">IPOD504_LOCUS11664</name>
</gene>
<dbReference type="EMBL" id="OW152841">
    <property type="protein sequence ID" value="CAH2062055.1"/>
    <property type="molecule type" value="Genomic_DNA"/>
</dbReference>
<keyword evidence="6" id="KW-0256">Endoplasmic reticulum</keyword>
<comment type="similarity">
    <text evidence="3">Belongs to the selenoprotein S family.</text>
</comment>
<evidence type="ECO:0000256" key="2">
    <source>
        <dbReference type="ARBA" id="ARBA00004496"/>
    </source>
</evidence>
<keyword evidence="7" id="KW-0712">Selenocysteine</keyword>
<reference evidence="12" key="1">
    <citation type="submission" date="2022-03" db="EMBL/GenBank/DDBJ databases">
        <authorList>
            <person name="Martin H S."/>
        </authorList>
    </citation>
    <scope>NUCLEOTIDE SEQUENCE</scope>
</reference>
<name>A0ABN8IR43_9NEOP</name>
<evidence type="ECO:0000313" key="12">
    <source>
        <dbReference type="EMBL" id="CAH2062055.1"/>
    </source>
</evidence>
<evidence type="ECO:0000256" key="7">
    <source>
        <dbReference type="ARBA" id="ARBA00022933"/>
    </source>
</evidence>
<keyword evidence="5 11" id="KW-0812">Transmembrane</keyword>
<evidence type="ECO:0000256" key="11">
    <source>
        <dbReference type="SAM" id="Phobius"/>
    </source>
</evidence>
<evidence type="ECO:0000256" key="6">
    <source>
        <dbReference type="ARBA" id="ARBA00022824"/>
    </source>
</evidence>
<feature type="compositionally biased region" description="Basic and acidic residues" evidence="10">
    <location>
        <begin position="94"/>
        <end position="117"/>
    </location>
</feature>
<feature type="transmembrane region" description="Helical" evidence="11">
    <location>
        <begin position="20"/>
        <end position="44"/>
    </location>
</feature>
<keyword evidence="13" id="KW-1185">Reference proteome</keyword>
<dbReference type="PANTHER" id="PTHR28621">
    <property type="entry name" value="SELENOPROTEIN S"/>
    <property type="match status" value="1"/>
</dbReference>
<keyword evidence="8 11" id="KW-1133">Transmembrane helix</keyword>
<feature type="region of interest" description="Disordered" evidence="10">
    <location>
        <begin position="94"/>
        <end position="154"/>
    </location>
</feature>
<evidence type="ECO:0000256" key="8">
    <source>
        <dbReference type="ARBA" id="ARBA00022989"/>
    </source>
</evidence>
<protein>
    <recommendedName>
        <fullName evidence="14">Selenoprotein S</fullName>
    </recommendedName>
</protein>
<evidence type="ECO:0000256" key="9">
    <source>
        <dbReference type="ARBA" id="ARBA00023136"/>
    </source>
</evidence>
<comment type="subcellular location">
    <subcellularLocation>
        <location evidence="2">Cytoplasm</location>
    </subcellularLocation>
    <subcellularLocation>
        <location evidence="1">Endoplasmic reticulum membrane</location>
        <topology evidence="1">Single-pass membrane protein</topology>
    </subcellularLocation>
</comment>
<organism evidence="12 13">
    <name type="scientific">Iphiclides podalirius</name>
    <name type="common">scarce swallowtail</name>
    <dbReference type="NCBI Taxonomy" id="110791"/>
    <lineage>
        <taxon>Eukaryota</taxon>
        <taxon>Metazoa</taxon>
        <taxon>Ecdysozoa</taxon>
        <taxon>Arthropoda</taxon>
        <taxon>Hexapoda</taxon>
        <taxon>Insecta</taxon>
        <taxon>Pterygota</taxon>
        <taxon>Neoptera</taxon>
        <taxon>Endopterygota</taxon>
        <taxon>Lepidoptera</taxon>
        <taxon>Glossata</taxon>
        <taxon>Ditrysia</taxon>
        <taxon>Papilionoidea</taxon>
        <taxon>Papilionidae</taxon>
        <taxon>Papilioninae</taxon>
        <taxon>Iphiclides</taxon>
    </lineage>
</organism>
<dbReference type="Proteomes" id="UP000837857">
    <property type="component" value="Chromosome 29"/>
</dbReference>
<dbReference type="PANTHER" id="PTHR28621:SF1">
    <property type="entry name" value="SELENOPROTEIN S"/>
    <property type="match status" value="1"/>
</dbReference>
<dbReference type="Pfam" id="PF06936">
    <property type="entry name" value="Selenoprotein_S"/>
    <property type="match status" value="1"/>
</dbReference>
<evidence type="ECO:0000256" key="3">
    <source>
        <dbReference type="ARBA" id="ARBA00011034"/>
    </source>
</evidence>
<dbReference type="InterPro" id="IPR009703">
    <property type="entry name" value="Selenoprotein_S"/>
</dbReference>
<evidence type="ECO:0000256" key="4">
    <source>
        <dbReference type="ARBA" id="ARBA00022490"/>
    </source>
</evidence>
<evidence type="ECO:0000313" key="13">
    <source>
        <dbReference type="Proteomes" id="UP000837857"/>
    </source>
</evidence>
<dbReference type="Gene3D" id="6.10.250.2950">
    <property type="match status" value="1"/>
</dbReference>
<feature type="non-terminal residue" evidence="12">
    <location>
        <position position="412"/>
    </location>
</feature>